<protein>
    <submittedName>
        <fullName evidence="1">16950_t:CDS:1</fullName>
    </submittedName>
</protein>
<accession>A0ACA9SIW8</accession>
<proteinExistence type="predicted"/>
<keyword evidence="2" id="KW-1185">Reference proteome</keyword>
<evidence type="ECO:0000313" key="1">
    <source>
        <dbReference type="EMBL" id="CAG8840274.1"/>
    </source>
</evidence>
<feature type="non-terminal residue" evidence="1">
    <location>
        <position position="1"/>
    </location>
</feature>
<evidence type="ECO:0000313" key="2">
    <source>
        <dbReference type="Proteomes" id="UP000789920"/>
    </source>
</evidence>
<sequence length="54" mass="6620">IYATLSRHLRNEENHKPDRTVRLKLEDNQFEILYIEGANPELKRRKHQEDTEKF</sequence>
<organism evidence="1 2">
    <name type="scientific">Racocetra persica</name>
    <dbReference type="NCBI Taxonomy" id="160502"/>
    <lineage>
        <taxon>Eukaryota</taxon>
        <taxon>Fungi</taxon>
        <taxon>Fungi incertae sedis</taxon>
        <taxon>Mucoromycota</taxon>
        <taxon>Glomeromycotina</taxon>
        <taxon>Glomeromycetes</taxon>
        <taxon>Diversisporales</taxon>
        <taxon>Gigasporaceae</taxon>
        <taxon>Racocetra</taxon>
    </lineage>
</organism>
<dbReference type="EMBL" id="CAJVQC010126240">
    <property type="protein sequence ID" value="CAG8840274.1"/>
    <property type="molecule type" value="Genomic_DNA"/>
</dbReference>
<comment type="caution">
    <text evidence="1">The sequence shown here is derived from an EMBL/GenBank/DDBJ whole genome shotgun (WGS) entry which is preliminary data.</text>
</comment>
<reference evidence="1" key="1">
    <citation type="submission" date="2021-06" db="EMBL/GenBank/DDBJ databases">
        <authorList>
            <person name="Kallberg Y."/>
            <person name="Tangrot J."/>
            <person name="Rosling A."/>
        </authorList>
    </citation>
    <scope>NUCLEOTIDE SEQUENCE</scope>
    <source>
        <strain evidence="1">MA461A</strain>
    </source>
</reference>
<dbReference type="Proteomes" id="UP000789920">
    <property type="component" value="Unassembled WGS sequence"/>
</dbReference>
<name>A0ACA9SIW8_9GLOM</name>
<gene>
    <name evidence="1" type="ORF">RPERSI_LOCUS31373</name>
</gene>